<dbReference type="SUPFAM" id="SSF52540">
    <property type="entry name" value="P-loop containing nucleoside triphosphate hydrolases"/>
    <property type="match status" value="1"/>
</dbReference>
<dbReference type="PANTHER" id="PTHR35807">
    <property type="entry name" value="TRANSCRIPTIONAL REGULATOR REDD-RELATED"/>
    <property type="match status" value="1"/>
</dbReference>
<dbReference type="PRINTS" id="PR00364">
    <property type="entry name" value="DISEASERSIST"/>
</dbReference>
<comment type="caution">
    <text evidence="7">The sequence shown here is derived from an EMBL/GenBank/DDBJ whole genome shotgun (WGS) entry which is preliminary data.</text>
</comment>
<evidence type="ECO:0000256" key="3">
    <source>
        <dbReference type="ARBA" id="ARBA00023125"/>
    </source>
</evidence>
<dbReference type="InterPro" id="IPR016032">
    <property type="entry name" value="Sig_transdc_resp-reg_C-effctor"/>
</dbReference>
<accession>A0A495W1X3</accession>
<dbReference type="SUPFAM" id="SSF48452">
    <property type="entry name" value="TPR-like"/>
    <property type="match status" value="1"/>
</dbReference>
<dbReference type="GO" id="GO:0000160">
    <property type="term" value="P:phosphorelay signal transduction system"/>
    <property type="evidence" value="ECO:0007669"/>
    <property type="project" value="InterPro"/>
</dbReference>
<dbReference type="SMART" id="SM00862">
    <property type="entry name" value="Trans_reg_C"/>
    <property type="match status" value="1"/>
</dbReference>
<dbReference type="InterPro" id="IPR011990">
    <property type="entry name" value="TPR-like_helical_dom_sf"/>
</dbReference>
<dbReference type="GO" id="GO:0006355">
    <property type="term" value="P:regulation of DNA-templated transcription"/>
    <property type="evidence" value="ECO:0007669"/>
    <property type="project" value="InterPro"/>
</dbReference>
<evidence type="ECO:0000256" key="4">
    <source>
        <dbReference type="ARBA" id="ARBA00023163"/>
    </source>
</evidence>
<sequence>MIRFRLLGPLTVEADGEVVTLTAPMQRRVLALLLLQSDSVVLVGRLVEELWGDRPPLSARTTLQTYVYQLRKLLGAREPIPCPRGAERGGALLTRLGGYQFRLGEGDELDVHDFERLLAKARTLHGEGLLEDAAAVLRSALDLWSGPPLADIDRGPLLDAEATRLEESRKAALELRLEIDLQTGHHLEVISELTSLVGGEPTHEGFAAKLMLALVRAGRRTDALEVYQRSRAALVAELGLEPSGDMRRLHQLILSDDGDLSGQLSRVGAPAPATVLAVPAQLPPDVRDFVGREAELARVRAMLAGPDGGDGLRMVEVCGAPGIGNSAFALHLAHQLRGSYPDGQFYAQVGDTESGGESTTEILGRFLRGCGVPPERLPTRELELGSMFRTWTADRRVLVVLDDIPSASLVRVLQPSGSACAMVWTSRSRLPGLPAAGMVELPPLSTAEGLRLLGDEIGRHRVDTERADAERLVELCDHLPLAIRAAARKLAGRPQWPLSRFVDRLRDPSARLAALGWGGDRLLTSLRHTCERLSAPAATAVRLLGSRGLRTVTADGLAAQLGGTPAAAEAVLDQLVDARLVREQVHGGEFRYRVPTLVSLAAAQLAADHRGAAGPRAALPVRALAHAAD</sequence>
<dbReference type="GO" id="GO:0003677">
    <property type="term" value="F:DNA binding"/>
    <property type="evidence" value="ECO:0007669"/>
    <property type="project" value="UniProtKB-UniRule"/>
</dbReference>
<dbReference type="Pfam" id="PF03704">
    <property type="entry name" value="BTAD"/>
    <property type="match status" value="1"/>
</dbReference>
<organism evidence="7 8">
    <name type="scientific">Saccharothrix australiensis</name>
    <dbReference type="NCBI Taxonomy" id="2072"/>
    <lineage>
        <taxon>Bacteria</taxon>
        <taxon>Bacillati</taxon>
        <taxon>Actinomycetota</taxon>
        <taxon>Actinomycetes</taxon>
        <taxon>Pseudonocardiales</taxon>
        <taxon>Pseudonocardiaceae</taxon>
        <taxon>Saccharothrix</taxon>
    </lineage>
</organism>
<evidence type="ECO:0000256" key="2">
    <source>
        <dbReference type="ARBA" id="ARBA00023015"/>
    </source>
</evidence>
<dbReference type="GO" id="GO:0043531">
    <property type="term" value="F:ADP binding"/>
    <property type="evidence" value="ECO:0007669"/>
    <property type="project" value="InterPro"/>
</dbReference>
<dbReference type="AlphaFoldDB" id="A0A495W1X3"/>
<dbReference type="InterPro" id="IPR001867">
    <property type="entry name" value="OmpR/PhoB-type_DNA-bd"/>
</dbReference>
<keyword evidence="8" id="KW-1185">Reference proteome</keyword>
<evidence type="ECO:0000313" key="7">
    <source>
        <dbReference type="EMBL" id="RKT55626.1"/>
    </source>
</evidence>
<gene>
    <name evidence="7" type="ORF">C8E97_4307</name>
</gene>
<dbReference type="PANTHER" id="PTHR35807:SF1">
    <property type="entry name" value="TRANSCRIPTIONAL REGULATOR REDD"/>
    <property type="match status" value="1"/>
</dbReference>
<dbReference type="RefSeq" id="WP_246019395.1">
    <property type="nucleotide sequence ID" value="NZ_RBXO01000001.1"/>
</dbReference>
<dbReference type="SMART" id="SM01043">
    <property type="entry name" value="BTAD"/>
    <property type="match status" value="1"/>
</dbReference>
<protein>
    <submittedName>
        <fullName evidence="7">DNA-binding SARP family transcriptional activator</fullName>
    </submittedName>
</protein>
<dbReference type="SUPFAM" id="SSF46894">
    <property type="entry name" value="C-terminal effector domain of the bipartite response regulators"/>
    <property type="match status" value="1"/>
</dbReference>
<dbReference type="EMBL" id="RBXO01000001">
    <property type="protein sequence ID" value="RKT55626.1"/>
    <property type="molecule type" value="Genomic_DNA"/>
</dbReference>
<reference evidence="7 8" key="1">
    <citation type="submission" date="2018-10" db="EMBL/GenBank/DDBJ databases">
        <title>Sequencing the genomes of 1000 actinobacteria strains.</title>
        <authorList>
            <person name="Klenk H.-P."/>
        </authorList>
    </citation>
    <scope>NUCLEOTIDE SEQUENCE [LARGE SCALE GENOMIC DNA]</scope>
    <source>
        <strain evidence="7 8">DSM 43800</strain>
    </source>
</reference>
<dbReference type="PROSITE" id="PS51755">
    <property type="entry name" value="OMPR_PHOB"/>
    <property type="match status" value="1"/>
</dbReference>
<dbReference type="InterPro" id="IPR027417">
    <property type="entry name" value="P-loop_NTPase"/>
</dbReference>
<evidence type="ECO:0000259" key="6">
    <source>
        <dbReference type="PROSITE" id="PS51755"/>
    </source>
</evidence>
<evidence type="ECO:0000313" key="8">
    <source>
        <dbReference type="Proteomes" id="UP000282084"/>
    </source>
</evidence>
<name>A0A495W1X3_9PSEU</name>
<keyword evidence="4" id="KW-0804">Transcription</keyword>
<evidence type="ECO:0000256" key="1">
    <source>
        <dbReference type="ARBA" id="ARBA00005820"/>
    </source>
</evidence>
<dbReference type="Gene3D" id="1.10.10.10">
    <property type="entry name" value="Winged helix-like DNA-binding domain superfamily/Winged helix DNA-binding domain"/>
    <property type="match status" value="1"/>
</dbReference>
<keyword evidence="3 5" id="KW-0238">DNA-binding</keyword>
<evidence type="ECO:0000256" key="5">
    <source>
        <dbReference type="PROSITE-ProRule" id="PRU01091"/>
    </source>
</evidence>
<feature type="DNA-binding region" description="OmpR/PhoB-type" evidence="5">
    <location>
        <begin position="1"/>
        <end position="103"/>
    </location>
</feature>
<feature type="domain" description="OmpR/PhoB-type" evidence="6">
    <location>
        <begin position="1"/>
        <end position="103"/>
    </location>
</feature>
<dbReference type="InterPro" id="IPR051677">
    <property type="entry name" value="AfsR-DnrI-RedD_regulator"/>
</dbReference>
<dbReference type="Gene3D" id="1.25.40.10">
    <property type="entry name" value="Tetratricopeptide repeat domain"/>
    <property type="match status" value="1"/>
</dbReference>
<dbReference type="Pfam" id="PF00486">
    <property type="entry name" value="Trans_reg_C"/>
    <property type="match status" value="1"/>
</dbReference>
<dbReference type="Proteomes" id="UP000282084">
    <property type="component" value="Unassembled WGS sequence"/>
</dbReference>
<dbReference type="Gene3D" id="3.40.50.300">
    <property type="entry name" value="P-loop containing nucleotide triphosphate hydrolases"/>
    <property type="match status" value="1"/>
</dbReference>
<dbReference type="CDD" id="cd15831">
    <property type="entry name" value="BTAD"/>
    <property type="match status" value="1"/>
</dbReference>
<comment type="similarity">
    <text evidence="1">Belongs to the AfsR/DnrI/RedD regulatory family.</text>
</comment>
<proteinExistence type="inferred from homology"/>
<dbReference type="InterPro" id="IPR005158">
    <property type="entry name" value="BTAD"/>
</dbReference>
<dbReference type="InterPro" id="IPR036388">
    <property type="entry name" value="WH-like_DNA-bd_sf"/>
</dbReference>
<keyword evidence="2" id="KW-0805">Transcription regulation</keyword>